<organism evidence="8 9">
    <name type="scientific">Amycolatopsis taiwanensis</name>
    <dbReference type="NCBI Taxonomy" id="342230"/>
    <lineage>
        <taxon>Bacteria</taxon>
        <taxon>Bacillati</taxon>
        <taxon>Actinomycetota</taxon>
        <taxon>Actinomycetes</taxon>
        <taxon>Pseudonocardiales</taxon>
        <taxon>Pseudonocardiaceae</taxon>
        <taxon>Amycolatopsis</taxon>
    </lineage>
</organism>
<dbReference type="GO" id="GO:0003677">
    <property type="term" value="F:DNA binding"/>
    <property type="evidence" value="ECO:0007669"/>
    <property type="project" value="UniProtKB-UniRule"/>
</dbReference>
<evidence type="ECO:0000259" key="7">
    <source>
        <dbReference type="PROSITE" id="PS50977"/>
    </source>
</evidence>
<dbReference type="PRINTS" id="PR00455">
    <property type="entry name" value="HTHTETR"/>
</dbReference>
<dbReference type="InterPro" id="IPR036271">
    <property type="entry name" value="Tet_transcr_reg_TetR-rel_C_sf"/>
</dbReference>
<dbReference type="SUPFAM" id="SSF46689">
    <property type="entry name" value="Homeodomain-like"/>
    <property type="match status" value="1"/>
</dbReference>
<keyword evidence="4" id="KW-0804">Transcription</keyword>
<dbReference type="SUPFAM" id="SSF48498">
    <property type="entry name" value="Tetracyclin repressor-like, C-terminal domain"/>
    <property type="match status" value="1"/>
</dbReference>
<dbReference type="EMBL" id="BSTI01000010">
    <property type="protein sequence ID" value="GLY68177.1"/>
    <property type="molecule type" value="Genomic_DNA"/>
</dbReference>
<accession>A0A9W6R5W4</accession>
<dbReference type="RefSeq" id="WP_285488253.1">
    <property type="nucleotide sequence ID" value="NZ_BSTI01000010.1"/>
</dbReference>
<evidence type="ECO:0000256" key="5">
    <source>
        <dbReference type="PROSITE-ProRule" id="PRU00335"/>
    </source>
</evidence>
<evidence type="ECO:0000256" key="2">
    <source>
        <dbReference type="ARBA" id="ARBA00023015"/>
    </source>
</evidence>
<evidence type="ECO:0000313" key="8">
    <source>
        <dbReference type="EMBL" id="GLY68177.1"/>
    </source>
</evidence>
<gene>
    <name evidence="8" type="ORF">Atai01_47960</name>
</gene>
<proteinExistence type="predicted"/>
<feature type="domain" description="HTH tetR-type" evidence="7">
    <location>
        <begin position="21"/>
        <end position="81"/>
    </location>
</feature>
<name>A0A9W6R5W4_9PSEU</name>
<dbReference type="Gene3D" id="1.10.357.10">
    <property type="entry name" value="Tetracycline Repressor, domain 2"/>
    <property type="match status" value="1"/>
</dbReference>
<evidence type="ECO:0000256" key="1">
    <source>
        <dbReference type="ARBA" id="ARBA00022491"/>
    </source>
</evidence>
<dbReference type="Pfam" id="PF00440">
    <property type="entry name" value="TetR_N"/>
    <property type="match status" value="1"/>
</dbReference>
<feature type="DNA-binding region" description="H-T-H motif" evidence="5">
    <location>
        <begin position="44"/>
        <end position="63"/>
    </location>
</feature>
<keyword evidence="9" id="KW-1185">Reference proteome</keyword>
<dbReference type="PROSITE" id="PS50977">
    <property type="entry name" value="HTH_TETR_2"/>
    <property type="match status" value="1"/>
</dbReference>
<dbReference type="AlphaFoldDB" id="A0A9W6R5W4"/>
<dbReference type="InterPro" id="IPR039538">
    <property type="entry name" value="BetI_C"/>
</dbReference>
<dbReference type="PANTHER" id="PTHR47506">
    <property type="entry name" value="TRANSCRIPTIONAL REGULATORY PROTEIN"/>
    <property type="match status" value="1"/>
</dbReference>
<comment type="caution">
    <text evidence="8">The sequence shown here is derived from an EMBL/GenBank/DDBJ whole genome shotgun (WGS) entry which is preliminary data.</text>
</comment>
<evidence type="ECO:0000256" key="6">
    <source>
        <dbReference type="SAM" id="MobiDB-lite"/>
    </source>
</evidence>
<reference evidence="8" key="1">
    <citation type="submission" date="2023-03" db="EMBL/GenBank/DDBJ databases">
        <title>Amycolatopsis taiwanensis NBRC 103393.</title>
        <authorList>
            <person name="Ichikawa N."/>
            <person name="Sato H."/>
            <person name="Tonouchi N."/>
        </authorList>
    </citation>
    <scope>NUCLEOTIDE SEQUENCE</scope>
    <source>
        <strain evidence="8">NBRC 103393</strain>
    </source>
</reference>
<keyword evidence="3 5" id="KW-0238">DNA-binding</keyword>
<evidence type="ECO:0000256" key="3">
    <source>
        <dbReference type="ARBA" id="ARBA00023125"/>
    </source>
</evidence>
<sequence>MTDIAASRARVRARAKRSTPEQRRQQIIDAAVNVFGRQGYRQGALKTVADEVGLTIQGLLHYFPTKEELLLAALHHRNALDRENLERVLDEGGVVAVTRYILQRNVEHPGFMRLFVTLAAEATDPDHPAHEYFVERYARMFSYSGEAIQADVRKGAIRPDIDADALAEQLVALMDGLQLQALLRPDMDLLAAFDRAVAALIAPAEG</sequence>
<keyword evidence="2" id="KW-0805">Transcription regulation</keyword>
<protein>
    <submittedName>
        <fullName evidence="8">TetR family transcriptional regulator</fullName>
    </submittedName>
</protein>
<keyword evidence="1" id="KW-0678">Repressor</keyword>
<feature type="region of interest" description="Disordered" evidence="6">
    <location>
        <begin position="1"/>
        <end position="22"/>
    </location>
</feature>
<dbReference type="Pfam" id="PF13977">
    <property type="entry name" value="TetR_C_6"/>
    <property type="match status" value="1"/>
</dbReference>
<dbReference type="Proteomes" id="UP001165136">
    <property type="component" value="Unassembled WGS sequence"/>
</dbReference>
<evidence type="ECO:0000313" key="9">
    <source>
        <dbReference type="Proteomes" id="UP001165136"/>
    </source>
</evidence>
<dbReference type="PANTHER" id="PTHR47506:SF1">
    <property type="entry name" value="HTH-TYPE TRANSCRIPTIONAL REGULATOR YJDC"/>
    <property type="match status" value="1"/>
</dbReference>
<evidence type="ECO:0000256" key="4">
    <source>
        <dbReference type="ARBA" id="ARBA00023163"/>
    </source>
</evidence>
<dbReference type="InterPro" id="IPR001647">
    <property type="entry name" value="HTH_TetR"/>
</dbReference>
<dbReference type="InterPro" id="IPR009057">
    <property type="entry name" value="Homeodomain-like_sf"/>
</dbReference>